<reference evidence="1" key="1">
    <citation type="submission" date="2015-04" db="EMBL/GenBank/DDBJ databases">
        <authorList>
            <person name="Syromyatnikov M.Y."/>
            <person name="Popov V.N."/>
        </authorList>
    </citation>
    <scope>NUCLEOTIDE SEQUENCE</scope>
    <source>
        <strain evidence="1">MO-1</strain>
    </source>
</reference>
<dbReference type="EMBL" id="LO017727">
    <property type="protein sequence ID" value="CRH07898.1"/>
    <property type="molecule type" value="Genomic_DNA"/>
</dbReference>
<protein>
    <submittedName>
        <fullName evidence="1">Uncharacterized protein</fullName>
    </submittedName>
</protein>
<organism evidence="1">
    <name type="scientific">Magnetococcus massalia (strain MO-1)</name>
    <dbReference type="NCBI Taxonomy" id="451514"/>
    <lineage>
        <taxon>Bacteria</taxon>
        <taxon>Pseudomonadati</taxon>
        <taxon>Pseudomonadota</taxon>
        <taxon>Magnetococcia</taxon>
        <taxon>Magnetococcales</taxon>
        <taxon>Magnetococcaceae</taxon>
        <taxon>Magnetococcus</taxon>
    </lineage>
</organism>
<gene>
    <name evidence="1" type="ORF">MAGMO_3769</name>
</gene>
<evidence type="ECO:0000313" key="1">
    <source>
        <dbReference type="EMBL" id="CRH07898.1"/>
    </source>
</evidence>
<dbReference type="AlphaFoldDB" id="A0A1S7LMN9"/>
<name>A0A1S7LMN9_MAGMO</name>
<proteinExistence type="predicted"/>
<sequence length="66" mass="7481">MGRAQGFDLWSVIFKSVPCKTKSVIGRAAFNCSLSSSCNSKPPFMHIHTRMLRYLLCYSISYILSM</sequence>
<accession>A0A1S7LMN9</accession>